<sequence>MALVLVASLVSVRFFFGIDAESNSAFRSMELVICALLLLCWTFALYGRHRIYFVLTVGLFLLYVWSQVRTGDRDFFTVAIALMLMGVMRVGGGRGRLLTLGVVGMLLLLIGAVISMVRMDVEITPASLLEFLAFNSWNATILPVIWMVQAEWTSDFLLYGKTYLDLLTSVVPSPIFHLYGLEKPIHMDNPAFWFQIPNMGGMHAAGVALRNFGLIGVGVQCAVLTYMYCRLEHRCRSRPTMWSTFLYLCVAASVMHTVWYGLIAFFNTLLLVCILYFIFSIRVTVLKSETMRLKGT</sequence>
<accession>A0A484Q4X5</accession>
<organism evidence="2">
    <name type="scientific">plant metagenome</name>
    <dbReference type="NCBI Taxonomy" id="1297885"/>
    <lineage>
        <taxon>unclassified sequences</taxon>
        <taxon>metagenomes</taxon>
        <taxon>organismal metagenomes</taxon>
    </lineage>
</organism>
<feature type="transmembrane region" description="Helical" evidence="1">
    <location>
        <begin position="201"/>
        <end position="229"/>
    </location>
</feature>
<evidence type="ECO:0000256" key="1">
    <source>
        <dbReference type="SAM" id="Phobius"/>
    </source>
</evidence>
<name>A0A484Q4X5_9ZZZZ</name>
<evidence type="ECO:0000313" key="2">
    <source>
        <dbReference type="EMBL" id="VFR32415.1"/>
    </source>
</evidence>
<proteinExistence type="predicted"/>
<feature type="transmembrane region" description="Helical" evidence="1">
    <location>
        <begin position="131"/>
        <end position="150"/>
    </location>
</feature>
<keyword evidence="1" id="KW-0472">Membrane</keyword>
<protein>
    <submittedName>
        <fullName evidence="2">Uncharacterized protein</fullName>
    </submittedName>
</protein>
<feature type="transmembrane region" description="Helical" evidence="1">
    <location>
        <begin position="265"/>
        <end position="285"/>
    </location>
</feature>
<gene>
    <name evidence="2" type="ORF">AMP9_2694</name>
</gene>
<feature type="transmembrane region" description="Helical" evidence="1">
    <location>
        <begin position="51"/>
        <end position="68"/>
    </location>
</feature>
<feature type="transmembrane region" description="Helical" evidence="1">
    <location>
        <begin position="27"/>
        <end position="46"/>
    </location>
</feature>
<dbReference type="AlphaFoldDB" id="A0A484Q4X5"/>
<dbReference type="EMBL" id="CAADHY010000032">
    <property type="protein sequence ID" value="VFR32415.1"/>
    <property type="molecule type" value="Genomic_DNA"/>
</dbReference>
<feature type="transmembrane region" description="Helical" evidence="1">
    <location>
        <begin position="97"/>
        <end position="119"/>
    </location>
</feature>
<reference evidence="2" key="1">
    <citation type="submission" date="2019-03" db="EMBL/GenBank/DDBJ databases">
        <authorList>
            <person name="Danneels B."/>
        </authorList>
    </citation>
    <scope>NUCLEOTIDE SEQUENCE</scope>
</reference>
<keyword evidence="1" id="KW-1133">Transmembrane helix</keyword>
<feature type="transmembrane region" description="Helical" evidence="1">
    <location>
        <begin position="241"/>
        <end position="259"/>
    </location>
</feature>
<keyword evidence="1" id="KW-0812">Transmembrane</keyword>